<feature type="region of interest" description="Disordered" evidence="1">
    <location>
        <begin position="38"/>
        <end position="57"/>
    </location>
</feature>
<dbReference type="AlphaFoldDB" id="F0F1V1"/>
<dbReference type="HOGENOM" id="CLU_2990660_0_0_4"/>
<proteinExistence type="predicted"/>
<evidence type="ECO:0000313" key="3">
    <source>
        <dbReference type="Proteomes" id="UP000004088"/>
    </source>
</evidence>
<gene>
    <name evidence="2" type="ORF">HMPREF9098_2086</name>
</gene>
<dbReference type="STRING" id="888741.HMPREF9098_2086"/>
<dbReference type="Proteomes" id="UP000004088">
    <property type="component" value="Unassembled WGS sequence"/>
</dbReference>
<name>F0F1V1_9NEIS</name>
<organism evidence="2 3">
    <name type="scientific">Kingella denitrificans ATCC 33394</name>
    <dbReference type="NCBI Taxonomy" id="888741"/>
    <lineage>
        <taxon>Bacteria</taxon>
        <taxon>Pseudomonadati</taxon>
        <taxon>Pseudomonadota</taxon>
        <taxon>Betaproteobacteria</taxon>
        <taxon>Neisseriales</taxon>
        <taxon>Neisseriaceae</taxon>
        <taxon>Kingella</taxon>
    </lineage>
</organism>
<comment type="caution">
    <text evidence="2">The sequence shown here is derived from an EMBL/GenBank/DDBJ whole genome shotgun (WGS) entry which is preliminary data.</text>
</comment>
<dbReference type="EMBL" id="AEWV01000041">
    <property type="protein sequence ID" value="EGC16492.1"/>
    <property type="molecule type" value="Genomic_DNA"/>
</dbReference>
<protein>
    <submittedName>
        <fullName evidence="2">Uncharacterized protein</fullName>
    </submittedName>
</protein>
<evidence type="ECO:0000256" key="1">
    <source>
        <dbReference type="SAM" id="MobiDB-lite"/>
    </source>
</evidence>
<evidence type="ECO:0000313" key="2">
    <source>
        <dbReference type="EMBL" id="EGC16492.1"/>
    </source>
</evidence>
<keyword evidence="3" id="KW-1185">Reference proteome</keyword>
<reference evidence="2 3" key="1">
    <citation type="submission" date="2011-01" db="EMBL/GenBank/DDBJ databases">
        <authorList>
            <person name="Muzny D."/>
            <person name="Qin X."/>
            <person name="Deng J."/>
            <person name="Jiang H."/>
            <person name="Liu Y."/>
            <person name="Qu J."/>
            <person name="Song X.-Z."/>
            <person name="Zhang L."/>
            <person name="Thornton R."/>
            <person name="Coyle M."/>
            <person name="Francisco L."/>
            <person name="Jackson L."/>
            <person name="Javaid M."/>
            <person name="Korchina V."/>
            <person name="Kovar C."/>
            <person name="Mata R."/>
            <person name="Mathew T."/>
            <person name="Ngo R."/>
            <person name="Nguyen L."/>
            <person name="Nguyen N."/>
            <person name="Okwuonu G."/>
            <person name="Ongeri F."/>
            <person name="Pham C."/>
            <person name="Simmons D."/>
            <person name="Wilczek-Boney K."/>
            <person name="Hale W."/>
            <person name="Jakkamsetti A."/>
            <person name="Pham P."/>
            <person name="Ruth R."/>
            <person name="San Lucas F."/>
            <person name="Warren J."/>
            <person name="Zhang J."/>
            <person name="Zhao Z."/>
            <person name="Zhou C."/>
            <person name="Zhu D."/>
            <person name="Lee S."/>
            <person name="Bess C."/>
            <person name="Blankenburg K."/>
            <person name="Forbes L."/>
            <person name="Fu Q."/>
            <person name="Gubbala S."/>
            <person name="Hirani K."/>
            <person name="Jayaseelan J.C."/>
            <person name="Lara F."/>
            <person name="Munidasa M."/>
            <person name="Palculict T."/>
            <person name="Patil S."/>
            <person name="Pu L.-L."/>
            <person name="Saada N."/>
            <person name="Tang L."/>
            <person name="Weissenberger G."/>
            <person name="Zhu Y."/>
            <person name="Hemphill L."/>
            <person name="Shang Y."/>
            <person name="Youmans B."/>
            <person name="Ayvaz T."/>
            <person name="Ross M."/>
            <person name="Santibanez J."/>
            <person name="Aqrawi P."/>
            <person name="Gross S."/>
            <person name="Joshi V."/>
            <person name="Fowler G."/>
            <person name="Nazareth L."/>
            <person name="Reid J."/>
            <person name="Worley K."/>
            <person name="Petrosino J."/>
            <person name="Highlander S."/>
            <person name="Gibbs R."/>
        </authorList>
    </citation>
    <scope>NUCLEOTIDE SEQUENCE [LARGE SCALE GENOMIC DNA]</scope>
    <source>
        <strain evidence="2 3">ATCC 33394</strain>
    </source>
</reference>
<sequence>MQKAACTFNSDVQAAFLWPIQIPCTVSFRLNRQYNPRFHTAKQKQPAPNRLTQNRIP</sequence>
<accession>F0F1V1</accession>